<dbReference type="InterPro" id="IPR001763">
    <property type="entry name" value="Rhodanese-like_dom"/>
</dbReference>
<dbReference type="EMBL" id="JAKFHA010000001">
    <property type="protein sequence ID" value="MCF2526386.1"/>
    <property type="molecule type" value="Genomic_DNA"/>
</dbReference>
<keyword evidence="1" id="KW-0808">Transferase</keyword>
<dbReference type="PROSITE" id="PS50206">
    <property type="entry name" value="RHODANESE_3"/>
    <property type="match status" value="2"/>
</dbReference>
<dbReference type="Proteomes" id="UP001165378">
    <property type="component" value="Unassembled WGS sequence"/>
</dbReference>
<evidence type="ECO:0000256" key="1">
    <source>
        <dbReference type="ARBA" id="ARBA00022679"/>
    </source>
</evidence>
<dbReference type="GO" id="GO:0004792">
    <property type="term" value="F:thiosulfate-cyanide sulfurtransferase activity"/>
    <property type="evidence" value="ECO:0007669"/>
    <property type="project" value="InterPro"/>
</dbReference>
<reference evidence="4" key="1">
    <citation type="submission" date="2022-01" db="EMBL/GenBank/DDBJ databases">
        <title>Genome-Based Taxonomic Classification of the Phylum Actinobacteria.</title>
        <authorList>
            <person name="Gao Y."/>
        </authorList>
    </citation>
    <scope>NUCLEOTIDE SEQUENCE</scope>
    <source>
        <strain evidence="4">KLBMP 8922</strain>
    </source>
</reference>
<dbReference type="PANTHER" id="PTHR11364">
    <property type="entry name" value="THIOSULFATE SULFERTANSFERASE"/>
    <property type="match status" value="1"/>
</dbReference>
<dbReference type="CDD" id="cd01448">
    <property type="entry name" value="TST_Repeat_1"/>
    <property type="match status" value="1"/>
</dbReference>
<gene>
    <name evidence="4" type="ORF">LZ495_04000</name>
</gene>
<comment type="caution">
    <text evidence="4">The sequence shown here is derived from an EMBL/GenBank/DDBJ whole genome shotgun (WGS) entry which is preliminary data.</text>
</comment>
<keyword evidence="5" id="KW-1185">Reference proteome</keyword>
<evidence type="ECO:0000313" key="4">
    <source>
        <dbReference type="EMBL" id="MCF2526386.1"/>
    </source>
</evidence>
<sequence>MTDTEIPQSPVIGTAELAAALDSAQPPVLLDIRYKLGGPPGIGWYREGHLPGAHFVDMDTRLSTPVSDAAAVEGRHPLPGADAFAAAMRAAGVSADRDVVAYDIADGIAAARAWWLLRYFGHDRVRVLDGGFAAWTAAGLPVTTDVPEPEHGDFTAKPGSLPLLDADQAARLAREGVLIDVRAAERFRGETEPIDPVAGHIPGAVNAPETEALGPDGLLLPAAELRARYAALGAVPGAAVGAYCGSGVTAAHAVLVLERSGVPGVALYAPSWSGWIADPERPIATGE</sequence>
<dbReference type="InterPro" id="IPR036873">
    <property type="entry name" value="Rhodanese-like_dom_sf"/>
</dbReference>
<keyword evidence="2" id="KW-0677">Repeat</keyword>
<dbReference type="InterPro" id="IPR001307">
    <property type="entry name" value="Thiosulphate_STrfase_CS"/>
</dbReference>
<evidence type="ECO:0000313" key="5">
    <source>
        <dbReference type="Proteomes" id="UP001165378"/>
    </source>
</evidence>
<feature type="domain" description="Rhodanese" evidence="3">
    <location>
        <begin position="23"/>
        <end position="144"/>
    </location>
</feature>
<dbReference type="RefSeq" id="WP_235050422.1">
    <property type="nucleotide sequence ID" value="NZ_JAKFHA010000001.1"/>
</dbReference>
<feature type="domain" description="Rhodanese" evidence="3">
    <location>
        <begin position="172"/>
        <end position="284"/>
    </location>
</feature>
<protein>
    <submittedName>
        <fullName evidence="4">Sulfurtransferase</fullName>
    </submittedName>
</protein>
<dbReference type="PANTHER" id="PTHR11364:SF27">
    <property type="entry name" value="SULFURTRANSFERASE"/>
    <property type="match status" value="1"/>
</dbReference>
<organism evidence="4 5">
    <name type="scientific">Yinghuangia soli</name>
    <dbReference type="NCBI Taxonomy" id="2908204"/>
    <lineage>
        <taxon>Bacteria</taxon>
        <taxon>Bacillati</taxon>
        <taxon>Actinomycetota</taxon>
        <taxon>Actinomycetes</taxon>
        <taxon>Kitasatosporales</taxon>
        <taxon>Streptomycetaceae</taxon>
        <taxon>Yinghuangia</taxon>
    </lineage>
</organism>
<dbReference type="AlphaFoldDB" id="A0AA41PWB1"/>
<accession>A0AA41PWB1</accession>
<dbReference type="InterPro" id="IPR045078">
    <property type="entry name" value="TST/MPST-like"/>
</dbReference>
<dbReference type="Gene3D" id="3.40.250.10">
    <property type="entry name" value="Rhodanese-like domain"/>
    <property type="match status" value="2"/>
</dbReference>
<name>A0AA41PWB1_9ACTN</name>
<dbReference type="Pfam" id="PF00581">
    <property type="entry name" value="Rhodanese"/>
    <property type="match status" value="2"/>
</dbReference>
<proteinExistence type="predicted"/>
<evidence type="ECO:0000259" key="3">
    <source>
        <dbReference type="PROSITE" id="PS50206"/>
    </source>
</evidence>
<evidence type="ECO:0000256" key="2">
    <source>
        <dbReference type="ARBA" id="ARBA00022737"/>
    </source>
</evidence>
<dbReference type="SUPFAM" id="SSF52821">
    <property type="entry name" value="Rhodanese/Cell cycle control phosphatase"/>
    <property type="match status" value="2"/>
</dbReference>
<dbReference type="SMART" id="SM00450">
    <property type="entry name" value="RHOD"/>
    <property type="match status" value="2"/>
</dbReference>
<dbReference type="PROSITE" id="PS00380">
    <property type="entry name" value="RHODANESE_1"/>
    <property type="match status" value="1"/>
</dbReference>
<dbReference type="CDD" id="cd01449">
    <property type="entry name" value="TST_Repeat_2"/>
    <property type="match status" value="1"/>
</dbReference>